<reference evidence="2 3" key="1">
    <citation type="submission" date="2014-02" db="EMBL/GenBank/DDBJ databases">
        <title>Comparative genomics and transcriptomics to identify genetic mechanisms underlying the emergence of carbapenem resistant Acinetobacter baumannii (CRAb).</title>
        <authorList>
            <person name="Harris A.D."/>
            <person name="Johnson K.J."/>
            <person name="George J."/>
            <person name="Shefchek K."/>
            <person name="Daugherty S.C."/>
            <person name="Parankush S."/>
            <person name="Sadzewicz L."/>
            <person name="Tallon L."/>
            <person name="Sengamalay N."/>
            <person name="Hazen T.H."/>
            <person name="Rasko D.A."/>
        </authorList>
    </citation>
    <scope>NUCLEOTIDE SEQUENCE [LARGE SCALE GENOMIC DNA]</scope>
    <source>
        <strain evidence="2 3">625974</strain>
    </source>
</reference>
<dbReference type="PATRIC" id="fig|1310607.3.peg.144"/>
<sequence length="298" mass="34972">MQLALVNNKRVEAFEGGRGNCPICGAVTIAKCGSKIINHWAHFRLKDCDPWWENETQWHRDWKNNFPLECREISHTAPDGEIHRADVKTPTGIIVELQHSPISDKERISREEFYKNLVWVIDGEEFKKNFKFCHILPDPNSALGKDLVWYKAKHDDLIPVNENGMFYRISETRESYPEIPEISKSNLEAIRGLVEGHSIRKIFKEVQDNHIGHYQFDWKKPRSTWLEAKCPVYIDFGGSFLAMLETYDETGLKCIRYISKSKFMYDVMHEDKVENIAKKWFNIKEWVDAQNFNFDKNG</sequence>
<dbReference type="AlphaFoldDB" id="A0A009PKY4"/>
<dbReference type="EMBL" id="JEXD01000001">
    <property type="protein sequence ID" value="EXC09906.1"/>
    <property type="molecule type" value="Genomic_DNA"/>
</dbReference>
<evidence type="ECO:0000259" key="1">
    <source>
        <dbReference type="Pfam" id="PF25164"/>
    </source>
</evidence>
<dbReference type="Proteomes" id="UP000021108">
    <property type="component" value="Unassembled WGS sequence"/>
</dbReference>
<name>A0A009PKY4_ACIBA</name>
<organism evidence="2 3">
    <name type="scientific">Acinetobacter baumannii 625974</name>
    <dbReference type="NCBI Taxonomy" id="1310607"/>
    <lineage>
        <taxon>Bacteria</taxon>
        <taxon>Pseudomonadati</taxon>
        <taxon>Pseudomonadota</taxon>
        <taxon>Gammaproteobacteria</taxon>
        <taxon>Moraxellales</taxon>
        <taxon>Moraxellaceae</taxon>
        <taxon>Acinetobacter</taxon>
        <taxon>Acinetobacter calcoaceticus/baumannii complex</taxon>
    </lineage>
</organism>
<dbReference type="InterPro" id="IPR057253">
    <property type="entry name" value="CoiA-like_N"/>
</dbReference>
<feature type="domain" description="Competence protein CoiA-like N-terminal" evidence="1">
    <location>
        <begin position="21"/>
        <end position="49"/>
    </location>
</feature>
<comment type="caution">
    <text evidence="2">The sequence shown here is derived from an EMBL/GenBank/DDBJ whole genome shotgun (WGS) entry which is preliminary data.</text>
</comment>
<evidence type="ECO:0000313" key="3">
    <source>
        <dbReference type="Proteomes" id="UP000021108"/>
    </source>
</evidence>
<accession>A0A009PKY4</accession>
<evidence type="ECO:0000313" key="2">
    <source>
        <dbReference type="EMBL" id="EXC09906.1"/>
    </source>
</evidence>
<protein>
    <submittedName>
        <fullName evidence="2">Competence CoiA-like family protein</fullName>
    </submittedName>
</protein>
<dbReference type="Pfam" id="PF25164">
    <property type="entry name" value="CoiA_N"/>
    <property type="match status" value="1"/>
</dbReference>
<gene>
    <name evidence="2" type="ORF">J506_0143</name>
</gene>
<proteinExistence type="predicted"/>
<dbReference type="RefSeq" id="WP_002049505.1">
    <property type="nucleotide sequence ID" value="NZ_JEXD01000001.1"/>
</dbReference>